<dbReference type="InterPro" id="IPR029058">
    <property type="entry name" value="AB_hydrolase_fold"/>
</dbReference>
<evidence type="ECO:0000256" key="3">
    <source>
        <dbReference type="SAM" id="MobiDB-lite"/>
    </source>
</evidence>
<feature type="compositionally biased region" description="Low complexity" evidence="3">
    <location>
        <begin position="18"/>
        <end position="30"/>
    </location>
</feature>
<dbReference type="OrthoDB" id="424610at2759"/>
<dbReference type="PANTHER" id="PTHR43037">
    <property type="entry name" value="UNNAMED PRODUCT-RELATED"/>
    <property type="match status" value="1"/>
</dbReference>
<evidence type="ECO:0000256" key="2">
    <source>
        <dbReference type="ARBA" id="ARBA00022801"/>
    </source>
</evidence>
<dbReference type="STRING" id="3055.A0A2K3DRI7"/>
<dbReference type="SUPFAM" id="SSF53474">
    <property type="entry name" value="alpha/beta-Hydrolases"/>
    <property type="match status" value="1"/>
</dbReference>
<feature type="compositionally biased region" description="Low complexity" evidence="3">
    <location>
        <begin position="233"/>
        <end position="244"/>
    </location>
</feature>
<protein>
    <recommendedName>
        <fullName evidence="6">Phospholipase/carboxylesterase/thioesterase domain-containing protein</fullName>
    </recommendedName>
</protein>
<dbReference type="GeneID" id="66053908"/>
<dbReference type="AlphaFoldDB" id="A0A2K3DRI7"/>
<sequence length="277" mass="27824">MAGQLASRPLPTDAFLRGPPGTGAAPQQQPDTAQGRDTFPAGPSASAGAASSKGLSLTISPGKARPLGLSAAPAAGANVIRGGRSSGRDGFVYVPRSYHPGRPSPLAVMLHGAGGRADPQSGNWSFGGLQALEESACILLVPESRGSTWDVIRCGFGPDVAHIDAALGRVFASCAVDPGRVTLAGFSDGASYALSLGLGNPQLFTHLVAFSPGFMRPPPAAEAAMQRGGISGSSGTSDSGSSSGGSIDVTYHEFDGGHVIPRDVAAEGLAFFLGSRV</sequence>
<gene>
    <name evidence="4" type="ORF">CHLRE_06g306450v5</name>
</gene>
<organism evidence="4 5">
    <name type="scientific">Chlamydomonas reinhardtii</name>
    <name type="common">Chlamydomonas smithii</name>
    <dbReference type="NCBI Taxonomy" id="3055"/>
    <lineage>
        <taxon>Eukaryota</taxon>
        <taxon>Viridiplantae</taxon>
        <taxon>Chlorophyta</taxon>
        <taxon>core chlorophytes</taxon>
        <taxon>Chlorophyceae</taxon>
        <taxon>CS clade</taxon>
        <taxon>Chlamydomonadales</taxon>
        <taxon>Chlamydomonadaceae</taxon>
        <taxon>Chlamydomonas</taxon>
    </lineage>
</organism>
<dbReference type="GO" id="GO:0016787">
    <property type="term" value="F:hydrolase activity"/>
    <property type="evidence" value="ECO:0007669"/>
    <property type="project" value="UniProtKB-KW"/>
</dbReference>
<feature type="compositionally biased region" description="Low complexity" evidence="3">
    <location>
        <begin position="40"/>
        <end position="52"/>
    </location>
</feature>
<proteinExistence type="predicted"/>
<feature type="region of interest" description="Disordered" evidence="3">
    <location>
        <begin position="221"/>
        <end position="244"/>
    </location>
</feature>
<dbReference type="EMBL" id="CM008967">
    <property type="protein sequence ID" value="PNW83098.1"/>
    <property type="molecule type" value="Genomic_DNA"/>
</dbReference>
<reference evidence="4 5" key="1">
    <citation type="journal article" date="2007" name="Science">
        <title>The Chlamydomonas genome reveals the evolution of key animal and plant functions.</title>
        <authorList>
            <person name="Merchant S.S."/>
            <person name="Prochnik S.E."/>
            <person name="Vallon O."/>
            <person name="Harris E.H."/>
            <person name="Karpowicz S.J."/>
            <person name="Witman G.B."/>
            <person name="Terry A."/>
            <person name="Salamov A."/>
            <person name="Fritz-Laylin L.K."/>
            <person name="Marechal-Drouard L."/>
            <person name="Marshall W.F."/>
            <person name="Qu L.H."/>
            <person name="Nelson D.R."/>
            <person name="Sanderfoot A.A."/>
            <person name="Spalding M.H."/>
            <person name="Kapitonov V.V."/>
            <person name="Ren Q."/>
            <person name="Ferris P."/>
            <person name="Lindquist E."/>
            <person name="Shapiro H."/>
            <person name="Lucas S.M."/>
            <person name="Grimwood J."/>
            <person name="Schmutz J."/>
            <person name="Cardol P."/>
            <person name="Cerutti H."/>
            <person name="Chanfreau G."/>
            <person name="Chen C.L."/>
            <person name="Cognat V."/>
            <person name="Croft M.T."/>
            <person name="Dent R."/>
            <person name="Dutcher S."/>
            <person name="Fernandez E."/>
            <person name="Fukuzawa H."/>
            <person name="Gonzalez-Ballester D."/>
            <person name="Gonzalez-Halphen D."/>
            <person name="Hallmann A."/>
            <person name="Hanikenne M."/>
            <person name="Hippler M."/>
            <person name="Inwood W."/>
            <person name="Jabbari K."/>
            <person name="Kalanon M."/>
            <person name="Kuras R."/>
            <person name="Lefebvre P.A."/>
            <person name="Lemaire S.D."/>
            <person name="Lobanov A.V."/>
            <person name="Lohr M."/>
            <person name="Manuell A."/>
            <person name="Meier I."/>
            <person name="Mets L."/>
            <person name="Mittag M."/>
            <person name="Mittelmeier T."/>
            <person name="Moroney J.V."/>
            <person name="Moseley J."/>
            <person name="Napoli C."/>
            <person name="Nedelcu A.M."/>
            <person name="Niyogi K."/>
            <person name="Novoselov S.V."/>
            <person name="Paulsen I.T."/>
            <person name="Pazour G."/>
            <person name="Purton S."/>
            <person name="Ral J.P."/>
            <person name="Riano-Pachon D.M."/>
            <person name="Riekhof W."/>
            <person name="Rymarquis L."/>
            <person name="Schroda M."/>
            <person name="Stern D."/>
            <person name="Umen J."/>
            <person name="Willows R."/>
            <person name="Wilson N."/>
            <person name="Zimmer S.L."/>
            <person name="Allmer J."/>
            <person name="Balk J."/>
            <person name="Bisova K."/>
            <person name="Chen C.J."/>
            <person name="Elias M."/>
            <person name="Gendler K."/>
            <person name="Hauser C."/>
            <person name="Lamb M.R."/>
            <person name="Ledford H."/>
            <person name="Long J.C."/>
            <person name="Minagawa J."/>
            <person name="Page M.D."/>
            <person name="Pan J."/>
            <person name="Pootakham W."/>
            <person name="Roje S."/>
            <person name="Rose A."/>
            <person name="Stahlberg E."/>
            <person name="Terauchi A.M."/>
            <person name="Yang P."/>
            <person name="Ball S."/>
            <person name="Bowler C."/>
            <person name="Dieckmann C.L."/>
            <person name="Gladyshev V.N."/>
            <person name="Green P."/>
            <person name="Jorgensen R."/>
            <person name="Mayfield S."/>
            <person name="Mueller-Roeber B."/>
            <person name="Rajamani S."/>
            <person name="Sayre R.T."/>
            <person name="Brokstein P."/>
            <person name="Dubchak I."/>
            <person name="Goodstein D."/>
            <person name="Hornick L."/>
            <person name="Huang Y.W."/>
            <person name="Jhaveri J."/>
            <person name="Luo Y."/>
            <person name="Martinez D."/>
            <person name="Ngau W.C."/>
            <person name="Otillar B."/>
            <person name="Poliakov A."/>
            <person name="Porter A."/>
            <person name="Szajkowski L."/>
            <person name="Werner G."/>
            <person name="Zhou K."/>
            <person name="Grigoriev I.V."/>
            <person name="Rokhsar D.S."/>
            <person name="Grossman A.R."/>
        </authorList>
    </citation>
    <scope>NUCLEOTIDE SEQUENCE [LARGE SCALE GENOMIC DNA]</scope>
    <source>
        <strain evidence="5">CC-503</strain>
    </source>
</reference>
<evidence type="ECO:0000313" key="5">
    <source>
        <dbReference type="Proteomes" id="UP000006906"/>
    </source>
</evidence>
<keyword evidence="2" id="KW-0378">Hydrolase</keyword>
<accession>A0A2K3DRI7</accession>
<dbReference type="InParanoid" id="A0A2K3DRI7"/>
<dbReference type="RefSeq" id="XP_042924423.1">
    <property type="nucleotide sequence ID" value="XM_043063717.1"/>
</dbReference>
<keyword evidence="5" id="KW-1185">Reference proteome</keyword>
<dbReference type="Proteomes" id="UP000006906">
    <property type="component" value="Chromosome 6"/>
</dbReference>
<dbReference type="Gramene" id="PNW83098">
    <property type="protein sequence ID" value="PNW83098"/>
    <property type="gene ID" value="CHLRE_06g306450v5"/>
</dbReference>
<dbReference type="PANTHER" id="PTHR43037:SF5">
    <property type="entry name" value="FERULOYL ESTERASE"/>
    <property type="match status" value="1"/>
</dbReference>
<name>A0A2K3DRI7_CHLRE</name>
<keyword evidence="1" id="KW-0732">Signal</keyword>
<feature type="region of interest" description="Disordered" evidence="3">
    <location>
        <begin position="1"/>
        <end position="57"/>
    </location>
</feature>
<dbReference type="KEGG" id="cre:CHLRE_06g306450v5"/>
<evidence type="ECO:0008006" key="6">
    <source>
        <dbReference type="Google" id="ProtNLM"/>
    </source>
</evidence>
<evidence type="ECO:0000313" key="4">
    <source>
        <dbReference type="EMBL" id="PNW83098.1"/>
    </source>
</evidence>
<dbReference type="InterPro" id="IPR050955">
    <property type="entry name" value="Plant_Biomass_Hydrol_Est"/>
</dbReference>
<dbReference type="Gene3D" id="3.40.50.1820">
    <property type="entry name" value="alpha/beta hydrolase"/>
    <property type="match status" value="1"/>
</dbReference>
<evidence type="ECO:0000256" key="1">
    <source>
        <dbReference type="ARBA" id="ARBA00022729"/>
    </source>
</evidence>